<evidence type="ECO:0000256" key="5">
    <source>
        <dbReference type="ARBA" id="ARBA00022989"/>
    </source>
</evidence>
<dbReference type="Proteomes" id="UP000195602">
    <property type="component" value="Unassembled WGS sequence"/>
</dbReference>
<comment type="similarity">
    <text evidence="2">Belongs to the NUR1 family.</text>
</comment>
<gene>
    <name evidence="10" type="ORF">A9F13_01g02695</name>
</gene>
<evidence type="ECO:0000256" key="3">
    <source>
        <dbReference type="ARBA" id="ARBA00018310"/>
    </source>
</evidence>
<evidence type="ECO:0000256" key="1">
    <source>
        <dbReference type="ARBA" id="ARBA00004232"/>
    </source>
</evidence>
<comment type="caution">
    <text evidence="10">The sequence shown here is derived from an EMBL/GenBank/DDBJ whole genome shotgun (WGS) entry which is preliminary data.</text>
</comment>
<dbReference type="GO" id="GO:0007096">
    <property type="term" value="P:regulation of exit from mitosis"/>
    <property type="evidence" value="ECO:0007669"/>
    <property type="project" value="TreeGrafter"/>
</dbReference>
<evidence type="ECO:0000256" key="7">
    <source>
        <dbReference type="ARBA" id="ARBA00024979"/>
    </source>
</evidence>
<dbReference type="Pfam" id="PF10332">
    <property type="entry name" value="DUF2418"/>
    <property type="match status" value="1"/>
</dbReference>
<dbReference type="PANTHER" id="PTHR28293">
    <property type="entry name" value="NUCLEAR RIM PROTEIN 1"/>
    <property type="match status" value="1"/>
</dbReference>
<feature type="transmembrane region" description="Helical" evidence="9">
    <location>
        <begin position="114"/>
        <end position="138"/>
    </location>
</feature>
<accession>A0AA91Q4P8</accession>
<dbReference type="InterPro" id="IPR018819">
    <property type="entry name" value="Nur1/Mug154"/>
</dbReference>
<dbReference type="AlphaFoldDB" id="A0AA91Q4P8"/>
<feature type="compositionally biased region" description="Polar residues" evidence="8">
    <location>
        <begin position="453"/>
        <end position="483"/>
    </location>
</feature>
<keyword evidence="5 9" id="KW-1133">Transmembrane helix</keyword>
<comment type="function">
    <text evidence="7">Member of a perinuclear network that controls recombination at multiple loci to maintain genome stability. Required for rDNA repeat stability.</text>
</comment>
<feature type="compositionally biased region" description="Polar residues" evidence="8">
    <location>
        <begin position="412"/>
        <end position="431"/>
    </location>
</feature>
<feature type="region of interest" description="Disordered" evidence="8">
    <location>
        <begin position="346"/>
        <end position="379"/>
    </location>
</feature>
<sequence length="503" mass="57743">MARRSRLVRKQSLFEKIRYYPFDLFLQINESRLSIDWDDYVPQTIPLGTGLTVLFALFCKIHNYYITSIERRENAVFNTNQIVYQRAVNRAIYGLESDSYSPQKFTTKAAGRHLAFGFQFICSVIFLISALNAVYVMYFPYRDYTLLSSSADRPKPRGSHVSKRSISNANEGGIISRLLAYFEENTYIESESEAEGDTTYEVKVEEKDVWVLSVWDPSSFQLHLLATFSPVSLISIWLTSSVVALWKIVLSLILFNSLAYWLTTKFLQLISDKQIIYQETFNEYNKKYVIPKTSILKKNAIIDATRGPMAASNSIVHDDLYGHLQNDYTFYTHDIKGNRIKSVRADNLESSRSASPARHGRRYPEYLSPVPTRMNKRYDSGTSYDRNFIDDTNSTHASLITSSTPFLRRSGNDSWRSDTYNRGNHSFSRANDTFGRILETPRGYDAFARPGSRPQSPEKSPSRQGYNNSLSYSQRTQLSPSRSHTSRPASPQRSPSPSKRPWH</sequence>
<protein>
    <recommendedName>
        <fullName evidence="3">Nuclear rim protein 1</fullName>
    </recommendedName>
</protein>
<keyword evidence="4 9" id="KW-0812">Transmembrane</keyword>
<comment type="subcellular location">
    <subcellularLocation>
        <location evidence="1">Nucleus membrane</location>
        <topology evidence="1">Multi-pass membrane protein</topology>
    </subcellularLocation>
</comment>
<name>A0AA91Q4P8_CLALS</name>
<evidence type="ECO:0000313" key="10">
    <source>
        <dbReference type="EMBL" id="OVF10841.1"/>
    </source>
</evidence>
<evidence type="ECO:0000256" key="8">
    <source>
        <dbReference type="SAM" id="MobiDB-lite"/>
    </source>
</evidence>
<feature type="compositionally biased region" description="Low complexity" evidence="8">
    <location>
        <begin position="486"/>
        <end position="503"/>
    </location>
</feature>
<evidence type="ECO:0000313" key="11">
    <source>
        <dbReference type="Proteomes" id="UP000195602"/>
    </source>
</evidence>
<dbReference type="EMBL" id="LYUB02000001">
    <property type="protein sequence ID" value="OVF10841.1"/>
    <property type="molecule type" value="Genomic_DNA"/>
</dbReference>
<dbReference type="GO" id="GO:0043007">
    <property type="term" value="P:maintenance of rDNA"/>
    <property type="evidence" value="ECO:0007669"/>
    <property type="project" value="TreeGrafter"/>
</dbReference>
<dbReference type="KEGG" id="clus:A9F13_01g02695"/>
<dbReference type="GO" id="GO:0031965">
    <property type="term" value="C:nuclear membrane"/>
    <property type="evidence" value="ECO:0007669"/>
    <property type="project" value="UniProtKB-SubCell"/>
</dbReference>
<evidence type="ECO:0000256" key="9">
    <source>
        <dbReference type="SAM" id="Phobius"/>
    </source>
</evidence>
<evidence type="ECO:0000256" key="2">
    <source>
        <dbReference type="ARBA" id="ARBA00007900"/>
    </source>
</evidence>
<keyword evidence="6 9" id="KW-0472">Membrane</keyword>
<evidence type="ECO:0000256" key="4">
    <source>
        <dbReference type="ARBA" id="ARBA00022692"/>
    </source>
</evidence>
<feature type="region of interest" description="Disordered" evidence="8">
    <location>
        <begin position="405"/>
        <end position="503"/>
    </location>
</feature>
<evidence type="ECO:0000256" key="6">
    <source>
        <dbReference type="ARBA" id="ARBA00023136"/>
    </source>
</evidence>
<organism evidence="10 11">
    <name type="scientific">Clavispora lusitaniae</name>
    <name type="common">Candida lusitaniae</name>
    <dbReference type="NCBI Taxonomy" id="36911"/>
    <lineage>
        <taxon>Eukaryota</taxon>
        <taxon>Fungi</taxon>
        <taxon>Dikarya</taxon>
        <taxon>Ascomycota</taxon>
        <taxon>Saccharomycotina</taxon>
        <taxon>Pichiomycetes</taxon>
        <taxon>Metschnikowiaceae</taxon>
        <taxon>Clavispora</taxon>
    </lineage>
</organism>
<reference evidence="10 11" key="1">
    <citation type="submission" date="2017-04" db="EMBL/GenBank/DDBJ databases">
        <title>Draft genome of the yeast Clavispora lusitaniae type strain CBS 6936.</title>
        <authorList>
            <person name="Durrens P."/>
            <person name="Klopp C."/>
            <person name="Biteau N."/>
            <person name="Fitton-Ouhabi V."/>
            <person name="Dementhon K."/>
            <person name="Accoceberry I."/>
            <person name="Sherman D.J."/>
            <person name="Noel T."/>
        </authorList>
    </citation>
    <scope>NUCLEOTIDE SEQUENCE [LARGE SCALE GENOMIC DNA]</scope>
    <source>
        <strain evidence="10 11">CBS 6936</strain>
    </source>
</reference>
<proteinExistence type="inferred from homology"/>
<dbReference type="PANTHER" id="PTHR28293:SF1">
    <property type="entry name" value="NUCLEAR RIM PROTEIN 1"/>
    <property type="match status" value="1"/>
</dbReference>